<dbReference type="GO" id="GO:0050313">
    <property type="term" value="F:sulfur dioxygenase activity"/>
    <property type="evidence" value="ECO:0007669"/>
    <property type="project" value="InterPro"/>
</dbReference>
<dbReference type="Gene3D" id="3.60.15.10">
    <property type="entry name" value="Ribonuclease Z/Hydroxyacylglutathione hydrolase-like"/>
    <property type="match status" value="1"/>
</dbReference>
<dbReference type="EMBL" id="CP054301">
    <property type="protein sequence ID" value="QKK79809.1"/>
    <property type="molecule type" value="Genomic_DNA"/>
</dbReference>
<dbReference type="InterPro" id="IPR001279">
    <property type="entry name" value="Metallo-B-lactamas"/>
</dbReference>
<sequence>MTNTIAKPNVAAFFDKDSNTFSYVVKDPDSSNCAIIDSVLDFDYASGSTSYKGADEIVDYVAAHKLNVEWLIETHVHADHLSAAPYLQEKLGGQIGIGKHITTVQDTFAAVFHEGADFKHDGSQFDHLFSDGEVYQVGSMQCVAMHTPGHTPACFTHILGDAVFVGDTLFMPDAGTARADFPGGDAGTLFDSIQKILALPEDDRIFMCHDYCPNGRELEFQTTVKAQREGNIHVKSDISKSVFVDLRETRDKTLSMPRLILPSLQINMRAGHMPKAEENGLVYLKIPLNAFK</sequence>
<organism evidence="3 4">
    <name type="scientific">Marinomonas primoryensis</name>
    <dbReference type="NCBI Taxonomy" id="178399"/>
    <lineage>
        <taxon>Bacteria</taxon>
        <taxon>Pseudomonadati</taxon>
        <taxon>Pseudomonadota</taxon>
        <taxon>Gammaproteobacteria</taxon>
        <taxon>Oceanospirillales</taxon>
        <taxon>Oceanospirillaceae</taxon>
        <taxon>Marinomonas</taxon>
    </lineage>
</organism>
<keyword evidence="3" id="KW-0378">Hydrolase</keyword>
<dbReference type="PANTHER" id="PTHR43084:SF1">
    <property type="entry name" value="PERSULFIDE DIOXYGENASE ETHE1, MITOCHONDRIAL"/>
    <property type="match status" value="1"/>
</dbReference>
<name>A0A859CZN4_9GAMM</name>
<dbReference type="Proteomes" id="UP000509371">
    <property type="component" value="Chromosome"/>
</dbReference>
<accession>A0A859CZN4</accession>
<dbReference type="GO" id="GO:0006749">
    <property type="term" value="P:glutathione metabolic process"/>
    <property type="evidence" value="ECO:0007669"/>
    <property type="project" value="InterPro"/>
</dbReference>
<dbReference type="InterPro" id="IPR051682">
    <property type="entry name" value="Mito_Persulfide_Diox"/>
</dbReference>
<dbReference type="GO" id="GO:0016787">
    <property type="term" value="F:hydrolase activity"/>
    <property type="evidence" value="ECO:0007669"/>
    <property type="project" value="UniProtKB-KW"/>
</dbReference>
<proteinExistence type="predicted"/>
<dbReference type="KEGG" id="mpri:MP3633_1074"/>
<dbReference type="SMART" id="SM00849">
    <property type="entry name" value="Lactamase_B"/>
    <property type="match status" value="1"/>
</dbReference>
<reference evidence="3 4" key="1">
    <citation type="submission" date="2020-06" db="EMBL/GenBank/DDBJ databases">
        <authorList>
            <person name="Voronona O.L."/>
            <person name="Aksenova E.I."/>
            <person name="Kunda M.S."/>
            <person name="Semenov A.N."/>
            <person name="Ryzhova N."/>
        </authorList>
    </citation>
    <scope>NUCLEOTIDE SEQUENCE [LARGE SCALE GENOMIC DNA]</scope>
    <source>
        <strain evidence="3 4">MPKMM3633</strain>
    </source>
</reference>
<dbReference type="InterPro" id="IPR044528">
    <property type="entry name" value="POD-like_MBL-fold"/>
</dbReference>
<protein>
    <submittedName>
        <fullName evidence="3">MBL fold metallo-hydrolase</fullName>
    </submittedName>
</protein>
<dbReference type="CDD" id="cd07724">
    <property type="entry name" value="POD-like_MBL-fold"/>
    <property type="match status" value="1"/>
</dbReference>
<evidence type="ECO:0000256" key="1">
    <source>
        <dbReference type="ARBA" id="ARBA00022723"/>
    </source>
</evidence>
<evidence type="ECO:0000313" key="4">
    <source>
        <dbReference type="Proteomes" id="UP000509371"/>
    </source>
</evidence>
<dbReference type="SUPFAM" id="SSF56281">
    <property type="entry name" value="Metallo-hydrolase/oxidoreductase"/>
    <property type="match status" value="1"/>
</dbReference>
<dbReference type="GO" id="GO:0070813">
    <property type="term" value="P:hydrogen sulfide metabolic process"/>
    <property type="evidence" value="ECO:0007669"/>
    <property type="project" value="TreeGrafter"/>
</dbReference>
<dbReference type="GO" id="GO:0046872">
    <property type="term" value="F:metal ion binding"/>
    <property type="evidence" value="ECO:0007669"/>
    <property type="project" value="UniProtKB-KW"/>
</dbReference>
<gene>
    <name evidence="3" type="ORF">MP3633_1074</name>
</gene>
<dbReference type="PANTHER" id="PTHR43084">
    <property type="entry name" value="PERSULFIDE DIOXYGENASE ETHE1"/>
    <property type="match status" value="1"/>
</dbReference>
<dbReference type="RefSeq" id="WP_176334738.1">
    <property type="nucleotide sequence ID" value="NZ_BAAAEF010000029.1"/>
</dbReference>
<feature type="domain" description="Metallo-beta-lactamase" evidence="2">
    <location>
        <begin position="19"/>
        <end position="209"/>
    </location>
</feature>
<dbReference type="Pfam" id="PF00753">
    <property type="entry name" value="Lactamase_B"/>
    <property type="match status" value="1"/>
</dbReference>
<dbReference type="InterPro" id="IPR036866">
    <property type="entry name" value="RibonucZ/Hydroxyglut_hydro"/>
</dbReference>
<dbReference type="AlphaFoldDB" id="A0A859CZN4"/>
<evidence type="ECO:0000259" key="2">
    <source>
        <dbReference type="SMART" id="SM00849"/>
    </source>
</evidence>
<keyword evidence="1" id="KW-0479">Metal-binding</keyword>
<evidence type="ECO:0000313" key="3">
    <source>
        <dbReference type="EMBL" id="QKK79809.1"/>
    </source>
</evidence>